<proteinExistence type="predicted"/>
<keyword evidence="1" id="KW-0472">Membrane</keyword>
<name>A0ABU3CV21_9FLAO</name>
<evidence type="ECO:0000313" key="3">
    <source>
        <dbReference type="Proteomes" id="UP001248819"/>
    </source>
</evidence>
<dbReference type="EMBL" id="JAVRHP010000036">
    <property type="protein sequence ID" value="MDT0650211.1"/>
    <property type="molecule type" value="Genomic_DNA"/>
</dbReference>
<evidence type="ECO:0000313" key="2">
    <source>
        <dbReference type="EMBL" id="MDT0650211.1"/>
    </source>
</evidence>
<protein>
    <submittedName>
        <fullName evidence="2">Uncharacterized protein</fullName>
    </submittedName>
</protein>
<feature type="transmembrane region" description="Helical" evidence="1">
    <location>
        <begin position="65"/>
        <end position="86"/>
    </location>
</feature>
<dbReference type="RefSeq" id="WP_311484410.1">
    <property type="nucleotide sequence ID" value="NZ_JAVRHP010000036.1"/>
</dbReference>
<comment type="caution">
    <text evidence="2">The sequence shown here is derived from an EMBL/GenBank/DDBJ whole genome shotgun (WGS) entry which is preliminary data.</text>
</comment>
<reference evidence="2 3" key="1">
    <citation type="submission" date="2023-09" db="EMBL/GenBank/DDBJ databases">
        <authorList>
            <person name="Rey-Velasco X."/>
        </authorList>
    </citation>
    <scope>NUCLEOTIDE SEQUENCE [LARGE SCALE GENOMIC DNA]</scope>
    <source>
        <strain evidence="2 3">F297</strain>
    </source>
</reference>
<keyword evidence="1" id="KW-1133">Transmembrane helix</keyword>
<feature type="transmembrane region" description="Helical" evidence="1">
    <location>
        <begin position="98"/>
        <end position="123"/>
    </location>
</feature>
<sequence>MKIILSALIILISFQISGQELNKRQLSKISKFGIDTSNFNNDEHQINEDFRNILKAERRRKSNKVVGIVLTSLAAISIGLGVATFATPVESEGHESAFRGIIGSFLVGTGAIEGGIGIPLLFVSRRKKRQRNLLIEKYKDPPNKLVINNNLYK</sequence>
<dbReference type="Proteomes" id="UP001248819">
    <property type="component" value="Unassembled WGS sequence"/>
</dbReference>
<accession>A0ABU3CV21</accession>
<evidence type="ECO:0000256" key="1">
    <source>
        <dbReference type="SAM" id="Phobius"/>
    </source>
</evidence>
<keyword evidence="1" id="KW-0812">Transmembrane</keyword>
<gene>
    <name evidence="2" type="ORF">RM529_08655</name>
</gene>
<organism evidence="2 3">
    <name type="scientific">Autumnicola edwardsiae</name>
    <dbReference type="NCBI Taxonomy" id="3075594"/>
    <lineage>
        <taxon>Bacteria</taxon>
        <taxon>Pseudomonadati</taxon>
        <taxon>Bacteroidota</taxon>
        <taxon>Flavobacteriia</taxon>
        <taxon>Flavobacteriales</taxon>
        <taxon>Flavobacteriaceae</taxon>
        <taxon>Autumnicola</taxon>
    </lineage>
</organism>
<keyword evidence="3" id="KW-1185">Reference proteome</keyword>